<organism evidence="9 10">
    <name type="scientific">Prauserella sediminis</name>
    <dbReference type="NCBI Taxonomy" id="577680"/>
    <lineage>
        <taxon>Bacteria</taxon>
        <taxon>Bacillati</taxon>
        <taxon>Actinomycetota</taxon>
        <taxon>Actinomycetes</taxon>
        <taxon>Pseudonocardiales</taxon>
        <taxon>Pseudonocardiaceae</taxon>
        <taxon>Prauserella</taxon>
        <taxon>Prauserella salsuginis group</taxon>
    </lineage>
</organism>
<evidence type="ECO:0000256" key="2">
    <source>
        <dbReference type="ARBA" id="ARBA00007531"/>
    </source>
</evidence>
<evidence type="ECO:0000313" key="10">
    <source>
        <dbReference type="Proteomes" id="UP000564573"/>
    </source>
</evidence>
<feature type="transmembrane region" description="Helical" evidence="8">
    <location>
        <begin position="76"/>
        <end position="98"/>
    </location>
</feature>
<dbReference type="EMBL" id="JACIBS010000001">
    <property type="protein sequence ID" value="MBB3664069.1"/>
    <property type="molecule type" value="Genomic_DNA"/>
</dbReference>
<feature type="compositionally biased region" description="Polar residues" evidence="7">
    <location>
        <begin position="1"/>
        <end position="12"/>
    </location>
</feature>
<dbReference type="GO" id="GO:0005886">
    <property type="term" value="C:plasma membrane"/>
    <property type="evidence" value="ECO:0007669"/>
    <property type="project" value="UniProtKB-SubCell"/>
</dbReference>
<dbReference type="Pfam" id="PF05423">
    <property type="entry name" value="Mycobact_memb"/>
    <property type="match status" value="1"/>
</dbReference>
<feature type="region of interest" description="Disordered" evidence="7">
    <location>
        <begin position="1"/>
        <end position="21"/>
    </location>
</feature>
<sequence length="207" mass="21097">MTTPTPYSSSTGAVDPPPREPRNGLGTSGFVVGLIGLIFSPLPLIGVVAWPLVIIGLILSSIGLSRARRGKATNKGLSIAGVVVSAVGLVICILWLTAFGNAANEVDKEANREVAIHYEVTGDAPNATISYTTYGDGTTSTSEENVTELPWSKDLTTKGLFKGGNLTVMTGGDGGSVTCTVAVDGEDAKTSTANGQFATATCDGFGG</sequence>
<evidence type="ECO:0000256" key="7">
    <source>
        <dbReference type="SAM" id="MobiDB-lite"/>
    </source>
</evidence>
<keyword evidence="6 8" id="KW-0472">Membrane</keyword>
<name>A0A839XQ68_9PSEU</name>
<evidence type="ECO:0000313" key="9">
    <source>
        <dbReference type="EMBL" id="MBB3664069.1"/>
    </source>
</evidence>
<dbReference type="Gene3D" id="2.60.40.2880">
    <property type="entry name" value="MmpS1-5, C-terminal soluble domain"/>
    <property type="match status" value="1"/>
</dbReference>
<evidence type="ECO:0008006" key="11">
    <source>
        <dbReference type="Google" id="ProtNLM"/>
    </source>
</evidence>
<reference evidence="9 10" key="1">
    <citation type="submission" date="2020-08" db="EMBL/GenBank/DDBJ databases">
        <title>Sequencing the genomes of 1000 actinobacteria strains.</title>
        <authorList>
            <person name="Klenk H.-P."/>
        </authorList>
    </citation>
    <scope>NUCLEOTIDE SEQUENCE [LARGE SCALE GENOMIC DNA]</scope>
    <source>
        <strain evidence="9 10">DSM 45267</strain>
    </source>
</reference>
<dbReference type="AlphaFoldDB" id="A0A839XQ68"/>
<proteinExistence type="inferred from homology"/>
<evidence type="ECO:0000256" key="3">
    <source>
        <dbReference type="ARBA" id="ARBA00022475"/>
    </source>
</evidence>
<dbReference type="Proteomes" id="UP000564573">
    <property type="component" value="Unassembled WGS sequence"/>
</dbReference>
<keyword evidence="5 8" id="KW-1133">Transmembrane helix</keyword>
<evidence type="ECO:0000256" key="8">
    <source>
        <dbReference type="SAM" id="Phobius"/>
    </source>
</evidence>
<accession>A0A839XQ68</accession>
<keyword evidence="10" id="KW-1185">Reference proteome</keyword>
<comment type="subcellular location">
    <subcellularLocation>
        <location evidence="1">Cell membrane</location>
    </subcellularLocation>
</comment>
<comment type="caution">
    <text evidence="9">The sequence shown here is derived from an EMBL/GenBank/DDBJ whole genome shotgun (WGS) entry which is preliminary data.</text>
</comment>
<dbReference type="RefSeq" id="WP_183783564.1">
    <property type="nucleotide sequence ID" value="NZ_JACIBS010000001.1"/>
</dbReference>
<feature type="transmembrane region" description="Helical" evidence="8">
    <location>
        <begin position="31"/>
        <end position="64"/>
    </location>
</feature>
<keyword evidence="3" id="KW-1003">Cell membrane</keyword>
<dbReference type="InterPro" id="IPR038468">
    <property type="entry name" value="MmpS_C"/>
</dbReference>
<evidence type="ECO:0000256" key="6">
    <source>
        <dbReference type="ARBA" id="ARBA00023136"/>
    </source>
</evidence>
<comment type="similarity">
    <text evidence="2">Belongs to the MmpS family.</text>
</comment>
<gene>
    <name evidence="9" type="ORF">FB384_002973</name>
</gene>
<evidence type="ECO:0000256" key="1">
    <source>
        <dbReference type="ARBA" id="ARBA00004236"/>
    </source>
</evidence>
<protein>
    <recommendedName>
        <fullName evidence="11">MmpS family membrane protein</fullName>
    </recommendedName>
</protein>
<evidence type="ECO:0000256" key="4">
    <source>
        <dbReference type="ARBA" id="ARBA00022692"/>
    </source>
</evidence>
<dbReference type="InterPro" id="IPR008693">
    <property type="entry name" value="MmpS"/>
</dbReference>
<keyword evidence="4 8" id="KW-0812">Transmembrane</keyword>
<evidence type="ECO:0000256" key="5">
    <source>
        <dbReference type="ARBA" id="ARBA00022989"/>
    </source>
</evidence>